<keyword evidence="2" id="KW-0808">Transferase</keyword>
<name>A0AB72Z0Y4_9BIFI</name>
<dbReference type="Proteomes" id="UP000003457">
    <property type="component" value="Unassembled WGS sequence"/>
</dbReference>
<protein>
    <submittedName>
        <fullName evidence="2">Polyphosphate kinase</fullName>
        <ecNumber evidence="2">2.7.4.1</ecNumber>
    </submittedName>
</protein>
<evidence type="ECO:0000313" key="2">
    <source>
        <dbReference type="EMBL" id="EFO77606.1"/>
    </source>
</evidence>
<dbReference type="AlphaFoldDB" id="A0AB72Z0Y4"/>
<evidence type="ECO:0000256" key="1">
    <source>
        <dbReference type="SAM" id="MobiDB-lite"/>
    </source>
</evidence>
<sequence>MAQIFDAPSKAILRSQIAEHIAETDKNEGGSCRPVKNRCRTTASSTAS</sequence>
<feature type="region of interest" description="Disordered" evidence="1">
    <location>
        <begin position="24"/>
        <end position="48"/>
    </location>
</feature>
<reference evidence="2 3" key="1">
    <citation type="submission" date="2010-10" db="EMBL/GenBank/DDBJ databases">
        <authorList>
            <person name="Durkin A.S."/>
            <person name="Madupu R."/>
            <person name="Torralba M."/>
            <person name="Gillis M."/>
            <person name="Methe B."/>
            <person name="Sutton G."/>
            <person name="Nelson K.E."/>
        </authorList>
    </citation>
    <scope>NUCLEOTIDE SEQUENCE [LARGE SCALE GENOMIC DNA]</scope>
    <source>
        <strain evidence="2 3">JCVIHMP022</strain>
    </source>
</reference>
<dbReference type="EC" id="2.7.4.1" evidence="2"/>
<accession>A0AB72Z0Y4</accession>
<gene>
    <name evidence="2" type="ORF">HMPREF9003_1102</name>
</gene>
<organism evidence="2 3">
    <name type="scientific">Bifidobacterium dentium JCVIHMP022</name>
    <dbReference type="NCBI Taxonomy" id="553191"/>
    <lineage>
        <taxon>Bacteria</taxon>
        <taxon>Bacillati</taxon>
        <taxon>Actinomycetota</taxon>
        <taxon>Actinomycetes</taxon>
        <taxon>Bifidobacteriales</taxon>
        <taxon>Bifidobacteriaceae</taxon>
        <taxon>Bifidobacterium</taxon>
    </lineage>
</organism>
<keyword evidence="2" id="KW-0418">Kinase</keyword>
<evidence type="ECO:0000313" key="3">
    <source>
        <dbReference type="Proteomes" id="UP000003457"/>
    </source>
</evidence>
<comment type="caution">
    <text evidence="2">The sequence shown here is derived from an EMBL/GenBank/DDBJ whole genome shotgun (WGS) entry which is preliminary data.</text>
</comment>
<proteinExistence type="predicted"/>
<dbReference type="EMBL" id="AEHJ01000026">
    <property type="protein sequence ID" value="EFO77606.1"/>
    <property type="molecule type" value="Genomic_DNA"/>
</dbReference>
<dbReference type="GO" id="GO:0008976">
    <property type="term" value="F:polyphosphate kinase activity"/>
    <property type="evidence" value="ECO:0007669"/>
    <property type="project" value="UniProtKB-EC"/>
</dbReference>